<sequence>MMHIKENFFIEKNQTEYILKKRMNKKGEEMSCSHLGTYSTFREARDAAIKEMIREEVNKEKSAPLHEIIYMMKQKYQELSGENHFFCKISWRV</sequence>
<dbReference type="EMBL" id="BLYI01000027">
    <property type="protein sequence ID" value="GFO84809.1"/>
    <property type="molecule type" value="Genomic_DNA"/>
</dbReference>
<proteinExistence type="predicted"/>
<evidence type="ECO:0000313" key="1">
    <source>
        <dbReference type="EMBL" id="GFO84809.1"/>
    </source>
</evidence>
<gene>
    <name evidence="1" type="ORF">ANBU17_11560</name>
</gene>
<keyword evidence="2" id="KW-1185">Reference proteome</keyword>
<organism evidence="1 2">
    <name type="scientific">Anaerostipes butyraticus</name>
    <dbReference type="NCBI Taxonomy" id="645466"/>
    <lineage>
        <taxon>Bacteria</taxon>
        <taxon>Bacillati</taxon>
        <taxon>Bacillota</taxon>
        <taxon>Clostridia</taxon>
        <taxon>Lachnospirales</taxon>
        <taxon>Lachnospiraceae</taxon>
        <taxon>Anaerostipes</taxon>
    </lineage>
</organism>
<dbReference type="RefSeq" id="WP_201310526.1">
    <property type="nucleotide sequence ID" value="NZ_BLYI01000027.1"/>
</dbReference>
<reference evidence="1" key="1">
    <citation type="submission" date="2020-06" db="EMBL/GenBank/DDBJ databases">
        <title>Characterization of fructooligosaccharide metabolism and fructooligosaccharide-degrading enzymes in human commensal butyrate producers.</title>
        <authorList>
            <person name="Tanno H."/>
            <person name="Fujii T."/>
            <person name="Hirano K."/>
            <person name="Maeno S."/>
            <person name="Tonozuka T."/>
            <person name="Sakamoto M."/>
            <person name="Ohkuma M."/>
            <person name="Tochio T."/>
            <person name="Endo A."/>
        </authorList>
    </citation>
    <scope>NUCLEOTIDE SEQUENCE</scope>
    <source>
        <strain evidence="1">JCM 17466</strain>
    </source>
</reference>
<protein>
    <submittedName>
        <fullName evidence="1">Uncharacterized protein</fullName>
    </submittedName>
</protein>
<accession>A0A916QAD6</accession>
<dbReference type="AlphaFoldDB" id="A0A916QAD6"/>
<evidence type="ECO:0000313" key="2">
    <source>
        <dbReference type="Proteomes" id="UP000613208"/>
    </source>
</evidence>
<dbReference type="Proteomes" id="UP000613208">
    <property type="component" value="Unassembled WGS sequence"/>
</dbReference>
<comment type="caution">
    <text evidence="1">The sequence shown here is derived from an EMBL/GenBank/DDBJ whole genome shotgun (WGS) entry which is preliminary data.</text>
</comment>
<name>A0A916QAD6_9FIRM</name>